<feature type="repeat" description="TPR" evidence="10">
    <location>
        <begin position="141"/>
        <end position="174"/>
    </location>
</feature>
<feature type="region of interest" description="Disordered" evidence="11">
    <location>
        <begin position="550"/>
        <end position="585"/>
    </location>
</feature>
<dbReference type="SMART" id="SM00390">
    <property type="entry name" value="GoLoco"/>
    <property type="match status" value="4"/>
</dbReference>
<dbReference type="GO" id="GO:0005092">
    <property type="term" value="F:GDP-dissociation inhibitor activity"/>
    <property type="evidence" value="ECO:0007669"/>
    <property type="project" value="TreeGrafter"/>
</dbReference>
<evidence type="ECO:0000256" key="4">
    <source>
        <dbReference type="ARBA" id="ARBA00022475"/>
    </source>
</evidence>
<sequence length="585" mass="65969">MSTLHKRFARKYPNGSKKENRPNTKLQQQQLLCQSMFLDSSDQSRALYYLGLTYHLKAKELLTSSSGLLTDDIRTLLNKSIVYYEQNLNLNKELNDKVAEGRTLGNIGNVNYLLQDYSTSIEYLDKRLTIAKECNDQAGQRRAHGNLGNAYLYLEDFDKALHYYREAMNLGELMNDDIFMARINFTIGRVYSLKQDYETAIYFHEKHLNLARQLEDSIGQCRAYYILSQLNEKINQHDKATKYDSLYKALAREIDEPLEDTISMSTTSGPTKNSLKNLRTDSISISLSEGGGTNNGSCGSSSQSPPSARSNASVSSSITDVRSFIGSHTIAINDKSISNKSKKSKTNSSSLKSNLMHHLGKKNSSPAPIRKESLPADHDDLVDLVCRMQKSRFEDQRCHFKTTTQDTTNTNALRGQRPSVQLEDIFNTVDRLQHTRLDDQRTHLPTPINQDNNNNNNNVKSNRRLSPLNEQFFDQLAKCQDSRLDDQRAVLIPIHNNNNSSSIRPTSASSIISTTTLVSPSKTSAHESTSKTLPDEDFFSLLNRLQSRRIDQQRTCLPSTMNNATSPLTSPNSSSTPSKRTRVKP</sequence>
<dbReference type="Proteomes" id="UP000663845">
    <property type="component" value="Unassembled WGS sequence"/>
</dbReference>
<evidence type="ECO:0000256" key="8">
    <source>
        <dbReference type="ARBA" id="ARBA00022803"/>
    </source>
</evidence>
<dbReference type="GO" id="GO:0000132">
    <property type="term" value="P:establishment of mitotic spindle orientation"/>
    <property type="evidence" value="ECO:0007669"/>
    <property type="project" value="TreeGrafter"/>
</dbReference>
<dbReference type="GO" id="GO:0005938">
    <property type="term" value="C:cell cortex"/>
    <property type="evidence" value="ECO:0007669"/>
    <property type="project" value="TreeGrafter"/>
</dbReference>
<gene>
    <name evidence="12" type="ORF">JYZ213_LOCUS20155</name>
</gene>
<dbReference type="InterPro" id="IPR011990">
    <property type="entry name" value="TPR-like_helical_dom_sf"/>
</dbReference>
<dbReference type="Gene3D" id="1.25.40.10">
    <property type="entry name" value="Tetratricopeptide repeat domain"/>
    <property type="match status" value="3"/>
</dbReference>
<accession>A0A814MMD9</accession>
<feature type="region of interest" description="Disordered" evidence="11">
    <location>
        <begin position="336"/>
        <end position="373"/>
    </location>
</feature>
<keyword evidence="9" id="KW-0472">Membrane</keyword>
<dbReference type="SUPFAM" id="SSF48452">
    <property type="entry name" value="TPR-like"/>
    <property type="match status" value="1"/>
</dbReference>
<feature type="compositionally biased region" description="Low complexity" evidence="11">
    <location>
        <begin position="295"/>
        <end position="315"/>
    </location>
</feature>
<evidence type="ECO:0000313" key="13">
    <source>
        <dbReference type="Proteomes" id="UP000663845"/>
    </source>
</evidence>
<keyword evidence="4" id="KW-1003">Cell membrane</keyword>
<reference evidence="12" key="1">
    <citation type="submission" date="2021-02" db="EMBL/GenBank/DDBJ databases">
        <authorList>
            <person name="Nowell W R."/>
        </authorList>
    </citation>
    <scope>NUCLEOTIDE SEQUENCE</scope>
</reference>
<dbReference type="PROSITE" id="PS50877">
    <property type="entry name" value="GOLOCO"/>
    <property type="match status" value="4"/>
</dbReference>
<comment type="similarity">
    <text evidence="3">Belongs to the GPSM family.</text>
</comment>
<dbReference type="SMART" id="SM00028">
    <property type="entry name" value="TPR"/>
    <property type="match status" value="3"/>
</dbReference>
<dbReference type="Pfam" id="PF13424">
    <property type="entry name" value="TPR_12"/>
    <property type="match status" value="1"/>
</dbReference>
<feature type="region of interest" description="Disordered" evidence="11">
    <location>
        <begin position="285"/>
        <end position="315"/>
    </location>
</feature>
<evidence type="ECO:0000256" key="6">
    <source>
        <dbReference type="ARBA" id="ARBA00022553"/>
    </source>
</evidence>
<protein>
    <submittedName>
        <fullName evidence="12">Uncharacterized protein</fullName>
    </submittedName>
</protein>
<feature type="compositionally biased region" description="Basic residues" evidence="11">
    <location>
        <begin position="1"/>
        <end position="10"/>
    </location>
</feature>
<evidence type="ECO:0000256" key="9">
    <source>
        <dbReference type="ARBA" id="ARBA00023136"/>
    </source>
</evidence>
<dbReference type="EMBL" id="CAJNOG010000210">
    <property type="protein sequence ID" value="CAF1078430.1"/>
    <property type="molecule type" value="Genomic_DNA"/>
</dbReference>
<dbReference type="GO" id="GO:0001965">
    <property type="term" value="F:G-protein alpha-subunit binding"/>
    <property type="evidence" value="ECO:0007669"/>
    <property type="project" value="TreeGrafter"/>
</dbReference>
<keyword evidence="5" id="KW-0963">Cytoplasm</keyword>
<feature type="region of interest" description="Disordered" evidence="11">
    <location>
        <begin position="1"/>
        <end position="25"/>
    </location>
</feature>
<evidence type="ECO:0000256" key="1">
    <source>
        <dbReference type="ARBA" id="ARBA00004236"/>
    </source>
</evidence>
<keyword evidence="7" id="KW-0677">Repeat</keyword>
<dbReference type="GO" id="GO:0005886">
    <property type="term" value="C:plasma membrane"/>
    <property type="evidence" value="ECO:0007669"/>
    <property type="project" value="UniProtKB-SubCell"/>
</dbReference>
<dbReference type="Pfam" id="PF13176">
    <property type="entry name" value="TPR_7"/>
    <property type="match status" value="1"/>
</dbReference>
<dbReference type="AlphaFoldDB" id="A0A814MMD9"/>
<evidence type="ECO:0000256" key="5">
    <source>
        <dbReference type="ARBA" id="ARBA00022490"/>
    </source>
</evidence>
<evidence type="ECO:0000256" key="11">
    <source>
        <dbReference type="SAM" id="MobiDB-lite"/>
    </source>
</evidence>
<proteinExistence type="inferred from homology"/>
<evidence type="ECO:0000256" key="3">
    <source>
        <dbReference type="ARBA" id="ARBA00006600"/>
    </source>
</evidence>
<keyword evidence="8 10" id="KW-0802">TPR repeat</keyword>
<evidence type="ECO:0000313" key="12">
    <source>
        <dbReference type="EMBL" id="CAF1078430.1"/>
    </source>
</evidence>
<dbReference type="PROSITE" id="PS50005">
    <property type="entry name" value="TPR"/>
    <property type="match status" value="1"/>
</dbReference>
<dbReference type="Pfam" id="PF02188">
    <property type="entry name" value="GoLoco"/>
    <property type="match status" value="2"/>
</dbReference>
<dbReference type="InterPro" id="IPR052386">
    <property type="entry name" value="GPSM"/>
</dbReference>
<comment type="subcellular location">
    <subcellularLocation>
        <location evidence="1">Cell membrane</location>
    </subcellularLocation>
    <subcellularLocation>
        <location evidence="2">Cytoplasm</location>
    </subcellularLocation>
</comment>
<name>A0A814MMD9_9BILA</name>
<evidence type="ECO:0000256" key="7">
    <source>
        <dbReference type="ARBA" id="ARBA00022737"/>
    </source>
</evidence>
<organism evidence="12 13">
    <name type="scientific">Adineta steineri</name>
    <dbReference type="NCBI Taxonomy" id="433720"/>
    <lineage>
        <taxon>Eukaryota</taxon>
        <taxon>Metazoa</taxon>
        <taxon>Spiralia</taxon>
        <taxon>Gnathifera</taxon>
        <taxon>Rotifera</taxon>
        <taxon>Eurotatoria</taxon>
        <taxon>Bdelloidea</taxon>
        <taxon>Adinetida</taxon>
        <taxon>Adinetidae</taxon>
        <taxon>Adineta</taxon>
    </lineage>
</organism>
<evidence type="ECO:0000256" key="2">
    <source>
        <dbReference type="ARBA" id="ARBA00004496"/>
    </source>
</evidence>
<dbReference type="PANTHER" id="PTHR45954:SF1">
    <property type="entry name" value="LD33695P"/>
    <property type="match status" value="1"/>
</dbReference>
<dbReference type="PANTHER" id="PTHR45954">
    <property type="entry name" value="LD33695P"/>
    <property type="match status" value="1"/>
</dbReference>
<feature type="compositionally biased region" description="Low complexity" evidence="11">
    <location>
        <begin position="562"/>
        <end position="578"/>
    </location>
</feature>
<keyword evidence="6" id="KW-0597">Phosphoprotein</keyword>
<comment type="caution">
    <text evidence="12">The sequence shown here is derived from an EMBL/GenBank/DDBJ whole genome shotgun (WGS) entry which is preliminary data.</text>
</comment>
<dbReference type="InterPro" id="IPR019734">
    <property type="entry name" value="TPR_rpt"/>
</dbReference>
<evidence type="ECO:0000256" key="10">
    <source>
        <dbReference type="PROSITE-ProRule" id="PRU00339"/>
    </source>
</evidence>
<dbReference type="InterPro" id="IPR003109">
    <property type="entry name" value="GoLoco_motif"/>
</dbReference>